<dbReference type="AlphaFoldDB" id="A0A846ZJ22"/>
<dbReference type="InterPro" id="IPR011051">
    <property type="entry name" value="RmlC_Cupin_sf"/>
</dbReference>
<name>A0A846ZJ22_9GAMM</name>
<gene>
    <name evidence="4" type="ORF">HF690_03435</name>
</gene>
<accession>A0A846ZJ22</accession>
<reference evidence="4 5" key="1">
    <citation type="journal article" date="2017" name="Int. J. Syst. Evol. Microbiol.">
        <title>Oleiagrimonas citrea sp. nov., a marine bacterium isolated from tidal flat sediment and emended description of the genus Oleiagrimonas Fang et al. 2015 and Oleiagrimonas soli.</title>
        <authorList>
            <person name="Yang S.H."/>
            <person name="Seo H.S."/>
            <person name="Seong C.N."/>
            <person name="Kwon K.K."/>
        </authorList>
    </citation>
    <scope>NUCLEOTIDE SEQUENCE [LARGE SCALE GENOMIC DNA]</scope>
    <source>
        <strain evidence="4 5">MEBiC09124</strain>
    </source>
</reference>
<evidence type="ECO:0000313" key="5">
    <source>
        <dbReference type="Proteomes" id="UP000541636"/>
    </source>
</evidence>
<evidence type="ECO:0000313" key="4">
    <source>
        <dbReference type="EMBL" id="NKZ38006.1"/>
    </source>
</evidence>
<dbReference type="PANTHER" id="PTHR35848">
    <property type="entry name" value="OXALATE-BINDING PROTEIN"/>
    <property type="match status" value="1"/>
</dbReference>
<dbReference type="GO" id="GO:0046872">
    <property type="term" value="F:metal ion binding"/>
    <property type="evidence" value="ECO:0007669"/>
    <property type="project" value="UniProtKB-KW"/>
</dbReference>
<dbReference type="Gene3D" id="2.60.120.10">
    <property type="entry name" value="Jelly Rolls"/>
    <property type="match status" value="1"/>
</dbReference>
<proteinExistence type="predicted"/>
<organism evidence="4 5">
    <name type="scientific">Oleiagrimonas citrea</name>
    <dbReference type="NCBI Taxonomy" id="1665687"/>
    <lineage>
        <taxon>Bacteria</taxon>
        <taxon>Pseudomonadati</taxon>
        <taxon>Pseudomonadota</taxon>
        <taxon>Gammaproteobacteria</taxon>
        <taxon>Lysobacterales</taxon>
        <taxon>Rhodanobacteraceae</taxon>
        <taxon>Oleiagrimonas</taxon>
    </lineage>
</organism>
<dbReference type="InterPro" id="IPR051610">
    <property type="entry name" value="GPI/OXD"/>
</dbReference>
<protein>
    <submittedName>
        <fullName evidence="4">Cupin domain-containing protein</fullName>
    </submittedName>
</protein>
<dbReference type="SUPFAM" id="SSF51182">
    <property type="entry name" value="RmlC-like cupins"/>
    <property type="match status" value="1"/>
</dbReference>
<dbReference type="InterPro" id="IPR014710">
    <property type="entry name" value="RmlC-like_jellyroll"/>
</dbReference>
<keyword evidence="1" id="KW-0479">Metal-binding</keyword>
<feature type="region of interest" description="Disordered" evidence="2">
    <location>
        <begin position="1"/>
        <end position="24"/>
    </location>
</feature>
<dbReference type="Pfam" id="PF07883">
    <property type="entry name" value="Cupin_2"/>
    <property type="match status" value="1"/>
</dbReference>
<comment type="caution">
    <text evidence="4">The sequence shown here is derived from an EMBL/GenBank/DDBJ whole genome shotgun (WGS) entry which is preliminary data.</text>
</comment>
<dbReference type="Proteomes" id="UP000541636">
    <property type="component" value="Unassembled WGS sequence"/>
</dbReference>
<dbReference type="InterPro" id="IPR013096">
    <property type="entry name" value="Cupin_2"/>
</dbReference>
<feature type="domain" description="Cupin type-2" evidence="3">
    <location>
        <begin position="57"/>
        <end position="124"/>
    </location>
</feature>
<evidence type="ECO:0000256" key="1">
    <source>
        <dbReference type="ARBA" id="ARBA00022723"/>
    </source>
</evidence>
<evidence type="ECO:0000259" key="3">
    <source>
        <dbReference type="Pfam" id="PF07883"/>
    </source>
</evidence>
<keyword evidence="5" id="KW-1185">Reference proteome</keyword>
<sequence>MRTPGRASGRTPSGRRDRGVSSATPVIDARVAEHYRWGGDCDGWHLLAGDDLSVIEERMPSGASETRHRHARARQFFYVLEGEATMELDGVDHRLRAGQGLHVPPGATHCLRNASGAAVRFLVVSAPKSHGDRDVAP</sequence>
<dbReference type="EMBL" id="JAAZQD010000001">
    <property type="protein sequence ID" value="NKZ38006.1"/>
    <property type="molecule type" value="Genomic_DNA"/>
</dbReference>
<evidence type="ECO:0000256" key="2">
    <source>
        <dbReference type="SAM" id="MobiDB-lite"/>
    </source>
</evidence>
<dbReference type="PANTHER" id="PTHR35848:SF9">
    <property type="entry name" value="SLL1358 PROTEIN"/>
    <property type="match status" value="1"/>
</dbReference>